<evidence type="ECO:0000259" key="2">
    <source>
        <dbReference type="Pfam" id="PF18962"/>
    </source>
</evidence>
<feature type="chain" id="PRO_5022839449" evidence="1">
    <location>
        <begin position="26"/>
        <end position="186"/>
    </location>
</feature>
<dbReference type="AlphaFoldDB" id="A0A5C6LQJ8"/>
<reference evidence="3 4" key="1">
    <citation type="submission" date="2019-08" db="EMBL/GenBank/DDBJ databases">
        <title>Whole genome sequencing of chitin degrading bacteria Chitinophaga pinensis YS16.</title>
        <authorList>
            <person name="Singh R.P."/>
            <person name="Manchanda G."/>
            <person name="Maurya I.K."/>
            <person name="Joshi N.K."/>
            <person name="Srivastava A.K."/>
        </authorList>
    </citation>
    <scope>NUCLEOTIDE SEQUENCE [LARGE SCALE GENOMIC DNA]</scope>
    <source>
        <strain evidence="3 4">YS-16</strain>
    </source>
</reference>
<evidence type="ECO:0000313" key="4">
    <source>
        <dbReference type="Proteomes" id="UP000318815"/>
    </source>
</evidence>
<gene>
    <name evidence="3" type="ORF">FEF09_15405</name>
</gene>
<dbReference type="Proteomes" id="UP000318815">
    <property type="component" value="Unassembled WGS sequence"/>
</dbReference>
<evidence type="ECO:0000313" key="3">
    <source>
        <dbReference type="EMBL" id="TWV99600.1"/>
    </source>
</evidence>
<protein>
    <submittedName>
        <fullName evidence="3">T9SS type A sorting domain-containing protein</fullName>
    </submittedName>
</protein>
<accession>A0A5C6LQJ8</accession>
<name>A0A5C6LQJ8_9BACT</name>
<comment type="caution">
    <text evidence="3">The sequence shown here is derived from an EMBL/GenBank/DDBJ whole genome shotgun (WGS) entry which is preliminary data.</text>
</comment>
<proteinExistence type="predicted"/>
<dbReference type="NCBIfam" id="TIGR04183">
    <property type="entry name" value="Por_Secre_tail"/>
    <property type="match status" value="1"/>
</dbReference>
<feature type="domain" description="Secretion system C-terminal sorting" evidence="2">
    <location>
        <begin position="102"/>
        <end position="182"/>
    </location>
</feature>
<dbReference type="RefSeq" id="WP_146305943.1">
    <property type="nucleotide sequence ID" value="NZ_VOHS01000014.1"/>
</dbReference>
<dbReference type="Pfam" id="PF18962">
    <property type="entry name" value="Por_Secre_tail"/>
    <property type="match status" value="1"/>
</dbReference>
<dbReference type="OrthoDB" id="664128at2"/>
<dbReference type="EMBL" id="VOHS01000014">
    <property type="protein sequence ID" value="TWV99600.1"/>
    <property type="molecule type" value="Genomic_DNA"/>
</dbReference>
<organism evidence="3 4">
    <name type="scientific">Chitinophaga pinensis</name>
    <dbReference type="NCBI Taxonomy" id="79329"/>
    <lineage>
        <taxon>Bacteria</taxon>
        <taxon>Pseudomonadati</taxon>
        <taxon>Bacteroidota</taxon>
        <taxon>Chitinophagia</taxon>
        <taxon>Chitinophagales</taxon>
        <taxon>Chitinophagaceae</taxon>
        <taxon>Chitinophaga</taxon>
    </lineage>
</organism>
<evidence type="ECO:0000256" key="1">
    <source>
        <dbReference type="SAM" id="SignalP"/>
    </source>
</evidence>
<keyword evidence="1" id="KW-0732">Signal</keyword>
<dbReference type="InterPro" id="IPR026444">
    <property type="entry name" value="Secre_tail"/>
</dbReference>
<sequence length="186" mass="20695">MKTISKIITASAVGVSFLLSGMAHAQSALIPKIERQITASGGKAVLVGLTDMDQKLFEYEIDCTIGDIAVKQLSYPDYAVVQQGYQQGPLVLPKLNADEMLVYPNPTDKEITIKYNLDPGVKRVDVRVINLYGRMVFSEANTALATYGTMYEYKLDVHDYLPGVYLVTIIFDTGIKVTRKFIKFDQ</sequence>
<keyword evidence="4" id="KW-1185">Reference proteome</keyword>
<feature type="signal peptide" evidence="1">
    <location>
        <begin position="1"/>
        <end position="25"/>
    </location>
</feature>